<evidence type="ECO:0000256" key="6">
    <source>
        <dbReference type="ARBA" id="ARBA00022801"/>
    </source>
</evidence>
<evidence type="ECO:0000256" key="8">
    <source>
        <dbReference type="ARBA" id="ARBA00022989"/>
    </source>
</evidence>
<keyword evidence="7" id="KW-0067">ATP-binding</keyword>
<reference evidence="12" key="1">
    <citation type="journal article" date="2014" name="Int. J. Syst. Evol. Microbiol.">
        <title>Complete genome sequence of Corynebacterium casei LMG S-19264T (=DSM 44701T), isolated from a smear-ripened cheese.</title>
        <authorList>
            <consortium name="US DOE Joint Genome Institute (JGI-PGF)"/>
            <person name="Walter F."/>
            <person name="Albersmeier A."/>
            <person name="Kalinowski J."/>
            <person name="Ruckert C."/>
        </authorList>
    </citation>
    <scope>NUCLEOTIDE SEQUENCE</scope>
    <source>
        <strain evidence="12">JCM 4234</strain>
    </source>
</reference>
<keyword evidence="8 11" id="KW-1133">Transmembrane helix</keyword>
<evidence type="ECO:0000256" key="7">
    <source>
        <dbReference type="ARBA" id="ARBA00022840"/>
    </source>
</evidence>
<dbReference type="EMBL" id="BMSL01000040">
    <property type="protein sequence ID" value="GGS69692.1"/>
    <property type="molecule type" value="Genomic_DNA"/>
</dbReference>
<feature type="compositionally biased region" description="Basic and acidic residues" evidence="10">
    <location>
        <begin position="481"/>
        <end position="495"/>
    </location>
</feature>
<name>A0A918GX85_STRGD</name>
<feature type="compositionally biased region" description="Low complexity" evidence="10">
    <location>
        <begin position="340"/>
        <end position="355"/>
    </location>
</feature>
<keyword evidence="5" id="KW-0547">Nucleotide-binding</keyword>
<comment type="caution">
    <text evidence="12">The sequence shown here is derived from an EMBL/GenBank/DDBJ whole genome shotgun (WGS) entry which is preliminary data.</text>
</comment>
<dbReference type="InterPro" id="IPR007795">
    <property type="entry name" value="T7SS_EccB"/>
</dbReference>
<evidence type="ECO:0000256" key="10">
    <source>
        <dbReference type="SAM" id="MobiDB-lite"/>
    </source>
</evidence>
<reference evidence="12" key="2">
    <citation type="submission" date="2020-09" db="EMBL/GenBank/DDBJ databases">
        <authorList>
            <person name="Sun Q."/>
            <person name="Ohkuma M."/>
        </authorList>
    </citation>
    <scope>NUCLEOTIDE SEQUENCE</scope>
    <source>
        <strain evidence="12">JCM 4234</strain>
    </source>
</reference>
<evidence type="ECO:0000256" key="5">
    <source>
        <dbReference type="ARBA" id="ARBA00022741"/>
    </source>
</evidence>
<dbReference type="GO" id="GO:0005576">
    <property type="term" value="C:extracellular region"/>
    <property type="evidence" value="ECO:0007669"/>
    <property type="project" value="TreeGrafter"/>
</dbReference>
<dbReference type="GO" id="GO:0005886">
    <property type="term" value="C:plasma membrane"/>
    <property type="evidence" value="ECO:0007669"/>
    <property type="project" value="UniProtKB-SubCell"/>
</dbReference>
<dbReference type="Proteomes" id="UP000653493">
    <property type="component" value="Unassembled WGS sequence"/>
</dbReference>
<dbReference type="GO" id="GO:0016787">
    <property type="term" value="F:hydrolase activity"/>
    <property type="evidence" value="ECO:0007669"/>
    <property type="project" value="UniProtKB-KW"/>
</dbReference>
<evidence type="ECO:0000256" key="4">
    <source>
        <dbReference type="ARBA" id="ARBA00022692"/>
    </source>
</evidence>
<feature type="region of interest" description="Disordered" evidence="10">
    <location>
        <begin position="464"/>
        <end position="495"/>
    </location>
</feature>
<dbReference type="NCBIfam" id="TIGR03919">
    <property type="entry name" value="T7SS_EccB"/>
    <property type="match status" value="1"/>
</dbReference>
<evidence type="ECO:0000313" key="13">
    <source>
        <dbReference type="Proteomes" id="UP000653493"/>
    </source>
</evidence>
<feature type="transmembrane region" description="Helical" evidence="11">
    <location>
        <begin position="40"/>
        <end position="61"/>
    </location>
</feature>
<evidence type="ECO:0000313" key="12">
    <source>
        <dbReference type="EMBL" id="GGS69692.1"/>
    </source>
</evidence>
<accession>A0A918GX85</accession>
<feature type="region of interest" description="Disordered" evidence="10">
    <location>
        <begin position="325"/>
        <end position="355"/>
    </location>
</feature>
<evidence type="ECO:0000256" key="2">
    <source>
        <dbReference type="ARBA" id="ARBA00008149"/>
    </source>
</evidence>
<keyword evidence="3" id="KW-1003">Cell membrane</keyword>
<evidence type="ECO:0000256" key="1">
    <source>
        <dbReference type="ARBA" id="ARBA00004162"/>
    </source>
</evidence>
<keyword evidence="9 11" id="KW-0472">Membrane</keyword>
<protein>
    <submittedName>
        <fullName evidence="12">Type VII secretion protein EccB</fullName>
    </submittedName>
</protein>
<proteinExistence type="inferred from homology"/>
<evidence type="ECO:0000256" key="9">
    <source>
        <dbReference type="ARBA" id="ARBA00023136"/>
    </source>
</evidence>
<gene>
    <name evidence="12" type="ORF">GCM10010238_67770</name>
</gene>
<dbReference type="InterPro" id="IPR044857">
    <property type="entry name" value="T7SS_EccB_R1"/>
</dbReference>
<dbReference type="GO" id="GO:0005524">
    <property type="term" value="F:ATP binding"/>
    <property type="evidence" value="ECO:0007669"/>
    <property type="project" value="UniProtKB-KW"/>
</dbReference>
<evidence type="ECO:0000256" key="11">
    <source>
        <dbReference type="SAM" id="Phobius"/>
    </source>
</evidence>
<sequence>MQNRRDQVQAHRFVVSRLTTGLLREDPDTPEPPTGRTYKAVAVGAAFAAVLCVGALVFGLISPGGATGWRDGHTLVVEKDTGTRYLFDGERLRPVRNYASARLLVGADLKTDTVSTASLRGTPHGDPVGIAGAPDYLPSGKALDAGPWQVCAGIRTDDSGGGRTTTTLLVDSDLAGATVADGDGALVRVEDAGLFLLWRGNRFRLPGGQATATALGYGAVDPLRVSAAFLDALPAGPDLAPPKVAGQGAPGPGLDGADTRVGQVFTVVTPGSDQQYYLLLRSGLTPVTTTQAALVLGASATRERAYGGKAPQAITLSSNALDGALAPKSASGEPGRVEQAGAALPPAPPGTLRTGGDQDLCVRLTPHGDTGTDVGLVTALSSAVDARSAPPGRALAAACLAVDAVSVPPSGGSLVRVLGSSGSDLGDSTYLVTDTGRKYRVPSGTAAEALGYDLTRAQELPSPLLDMLPTGPDLSPGSARSGHEEVTGTSRCDDR</sequence>
<keyword evidence="6" id="KW-0378">Hydrolase</keyword>
<dbReference type="PANTHER" id="PTHR40765:SF2">
    <property type="entry name" value="ESX-2 SECRETION SYSTEM ATPASE ECCB2"/>
    <property type="match status" value="1"/>
</dbReference>
<organism evidence="12 13">
    <name type="scientific">Streptomyces griseoviridis</name>
    <dbReference type="NCBI Taxonomy" id="45398"/>
    <lineage>
        <taxon>Bacteria</taxon>
        <taxon>Bacillati</taxon>
        <taxon>Actinomycetota</taxon>
        <taxon>Actinomycetes</taxon>
        <taxon>Kitasatosporales</taxon>
        <taxon>Streptomycetaceae</taxon>
        <taxon>Streptomyces</taxon>
    </lineage>
</organism>
<evidence type="ECO:0000256" key="3">
    <source>
        <dbReference type="ARBA" id="ARBA00022475"/>
    </source>
</evidence>
<dbReference type="Gene3D" id="3.30.2390.20">
    <property type="entry name" value="Type VII secretion system EccB, repeat 1 domain"/>
    <property type="match status" value="1"/>
</dbReference>
<dbReference type="Gene3D" id="2.40.50.910">
    <property type="entry name" value="Type VII secretion system EccB, repeat 3 domain"/>
    <property type="match status" value="1"/>
</dbReference>
<comment type="subcellular location">
    <subcellularLocation>
        <location evidence="1">Cell membrane</location>
        <topology evidence="1">Single-pass membrane protein</topology>
    </subcellularLocation>
</comment>
<keyword evidence="4 11" id="KW-0812">Transmembrane</keyword>
<keyword evidence="13" id="KW-1185">Reference proteome</keyword>
<dbReference type="InterPro" id="IPR042485">
    <property type="entry name" value="T7SS_EccB_R3"/>
</dbReference>
<comment type="similarity">
    <text evidence="2">Belongs to the EccB family.</text>
</comment>
<dbReference type="PANTHER" id="PTHR40765">
    <property type="entry name" value="ESX-2 SECRETION SYSTEM ATPASE ECCB2"/>
    <property type="match status" value="1"/>
</dbReference>
<dbReference type="Pfam" id="PF05108">
    <property type="entry name" value="T7SS_ESX1_EccB"/>
    <property type="match status" value="1"/>
</dbReference>
<dbReference type="AlphaFoldDB" id="A0A918GX85"/>